<proteinExistence type="predicted"/>
<reference evidence="1" key="1">
    <citation type="submission" date="2020-03" db="EMBL/GenBank/DDBJ databases">
        <title>The deep terrestrial virosphere.</title>
        <authorList>
            <person name="Holmfeldt K."/>
            <person name="Nilsson E."/>
            <person name="Simone D."/>
            <person name="Lopez-Fernandez M."/>
            <person name="Wu X."/>
            <person name="de Brujin I."/>
            <person name="Lundin D."/>
            <person name="Andersson A."/>
            <person name="Bertilsson S."/>
            <person name="Dopson M."/>
        </authorList>
    </citation>
    <scope>NUCLEOTIDE SEQUENCE</scope>
    <source>
        <strain evidence="2">MM415A00275</strain>
        <strain evidence="1">MM415B00324</strain>
    </source>
</reference>
<dbReference type="AlphaFoldDB" id="A0A6H1Z6M4"/>
<dbReference type="EMBL" id="MT141562">
    <property type="protein sequence ID" value="QJA43214.1"/>
    <property type="molecule type" value="Genomic_DNA"/>
</dbReference>
<dbReference type="EMBL" id="MT142512">
    <property type="protein sequence ID" value="QJA83501.1"/>
    <property type="molecule type" value="Genomic_DNA"/>
</dbReference>
<evidence type="ECO:0000313" key="1">
    <source>
        <dbReference type="EMBL" id="QJA43214.1"/>
    </source>
</evidence>
<sequence>MAENDYTATAWKIIFNETIEEIPDPNRPENLPHILAKRRERAESLERFLSGTGRVLFGQWREKIKKGLLALLVSRATDSCHCPSCIMLRELRMIFELLFEAQRVLEDKPLTEGE</sequence>
<organism evidence="1">
    <name type="scientific">viral metagenome</name>
    <dbReference type="NCBI Taxonomy" id="1070528"/>
    <lineage>
        <taxon>unclassified sequences</taxon>
        <taxon>metagenomes</taxon>
        <taxon>organismal metagenomes</taxon>
    </lineage>
</organism>
<gene>
    <name evidence="2" type="ORF">MM415A00275_0006</name>
    <name evidence="1" type="ORF">MM415B00324_0044</name>
</gene>
<protein>
    <submittedName>
        <fullName evidence="1">Uncharacterized protein</fullName>
    </submittedName>
</protein>
<accession>A0A6H1Z6M4</accession>
<name>A0A6H1Z6M4_9ZZZZ</name>
<evidence type="ECO:0000313" key="2">
    <source>
        <dbReference type="EMBL" id="QJA83501.1"/>
    </source>
</evidence>